<feature type="chain" id="PRO_5013238851" description="pectinesterase" evidence="6">
    <location>
        <begin position="19"/>
        <end position="345"/>
    </location>
</feature>
<comment type="similarity">
    <text evidence="2">Belongs to the pectinesterase family.</text>
</comment>
<dbReference type="InterPro" id="IPR000070">
    <property type="entry name" value="Pectinesterase_cat"/>
</dbReference>
<keyword evidence="9" id="KW-1185">Reference proteome</keyword>
<evidence type="ECO:0000256" key="6">
    <source>
        <dbReference type="SAM" id="SignalP"/>
    </source>
</evidence>
<dbReference type="UniPathway" id="UPA00545">
    <property type="reaction ID" value="UER00823"/>
</dbReference>
<dbReference type="Gene3D" id="2.160.20.10">
    <property type="entry name" value="Single-stranded right-handed beta-helix, Pectin lyase-like"/>
    <property type="match status" value="1"/>
</dbReference>
<sequence>MFTLLLTAFLLCARSAQAYSKPPSGAITVGSSGTYSTLSEALDDTSSDVYFVYAGTYQEQVYIDRSDIQIYGETTTDDSYTDNTVTISYGLGASEAGSNDASGTVRVHGENVALYNLNIENSFGKVGRSILTSERDHDPDYCSRAYVLVVCSVLRILKPDEMKEQAIALSVQATDFGGYGLSIVGYQDTLLANVGYEFIANSYIEGNTDFIFGQRASLWITGSVIKTLGDGWITASGRSSDDDFWYVIDNCEITGAGDAYLGRPWRDYARVVFQNSVLGSNVPSEGWSIWNVGDERTDEVTFAEYGNTGDGVDTSGRANFSEVLDSAVDISTVLGSTSWIDASFL</sequence>
<feature type="signal peptide" evidence="6">
    <location>
        <begin position="1"/>
        <end position="18"/>
    </location>
</feature>
<dbReference type="AlphaFoldDB" id="A0A284RKZ2"/>
<reference evidence="9" key="1">
    <citation type="journal article" date="2017" name="Nat. Ecol. Evol.">
        <title>Genome expansion and lineage-specific genetic innovations in the forest pathogenic fungi Armillaria.</title>
        <authorList>
            <person name="Sipos G."/>
            <person name="Prasanna A.N."/>
            <person name="Walter M.C."/>
            <person name="O'Connor E."/>
            <person name="Balint B."/>
            <person name="Krizsan K."/>
            <person name="Kiss B."/>
            <person name="Hess J."/>
            <person name="Varga T."/>
            <person name="Slot J."/>
            <person name="Riley R."/>
            <person name="Boka B."/>
            <person name="Rigling D."/>
            <person name="Barry K."/>
            <person name="Lee J."/>
            <person name="Mihaltcheva S."/>
            <person name="LaButti K."/>
            <person name="Lipzen A."/>
            <person name="Waldron R."/>
            <person name="Moloney N.M."/>
            <person name="Sperisen C."/>
            <person name="Kredics L."/>
            <person name="Vagvoelgyi C."/>
            <person name="Patrignani A."/>
            <person name="Fitzpatrick D."/>
            <person name="Nagy I."/>
            <person name="Doyle S."/>
            <person name="Anderson J.B."/>
            <person name="Grigoriev I.V."/>
            <person name="Gueldener U."/>
            <person name="Muensterkoetter M."/>
            <person name="Nagy L.G."/>
        </authorList>
    </citation>
    <scope>NUCLEOTIDE SEQUENCE [LARGE SCALE GENOMIC DNA]</scope>
    <source>
        <strain evidence="9">C18/9</strain>
    </source>
</reference>
<dbReference type="EC" id="3.1.1.11" evidence="3"/>
<keyword evidence="4" id="KW-0378">Hydrolase</keyword>
<dbReference type="EMBL" id="FUEG01000010">
    <property type="protein sequence ID" value="SJL09423.1"/>
    <property type="molecule type" value="Genomic_DNA"/>
</dbReference>
<dbReference type="PANTHER" id="PTHR31321:SF127">
    <property type="entry name" value="PECTINESTERASE"/>
    <property type="match status" value="1"/>
</dbReference>
<evidence type="ECO:0000313" key="9">
    <source>
        <dbReference type="Proteomes" id="UP000219338"/>
    </source>
</evidence>
<dbReference type="Proteomes" id="UP000219338">
    <property type="component" value="Unassembled WGS sequence"/>
</dbReference>
<keyword evidence="5" id="KW-0063">Aspartyl esterase</keyword>
<dbReference type="PANTHER" id="PTHR31321">
    <property type="entry name" value="ACYL-COA THIOESTER HYDROLASE YBHC-RELATED"/>
    <property type="match status" value="1"/>
</dbReference>
<dbReference type="GO" id="GO:0045490">
    <property type="term" value="P:pectin catabolic process"/>
    <property type="evidence" value="ECO:0007669"/>
    <property type="project" value="UniProtKB-UniPathway"/>
</dbReference>
<evidence type="ECO:0000256" key="2">
    <source>
        <dbReference type="ARBA" id="ARBA00008891"/>
    </source>
</evidence>
<evidence type="ECO:0000256" key="3">
    <source>
        <dbReference type="ARBA" id="ARBA00013229"/>
    </source>
</evidence>
<dbReference type="OMA" id="PIKCCEK"/>
<organism evidence="8 9">
    <name type="scientific">Armillaria ostoyae</name>
    <name type="common">Armillaria root rot fungus</name>
    <dbReference type="NCBI Taxonomy" id="47428"/>
    <lineage>
        <taxon>Eukaryota</taxon>
        <taxon>Fungi</taxon>
        <taxon>Dikarya</taxon>
        <taxon>Basidiomycota</taxon>
        <taxon>Agaricomycotina</taxon>
        <taxon>Agaricomycetes</taxon>
        <taxon>Agaricomycetidae</taxon>
        <taxon>Agaricales</taxon>
        <taxon>Marasmiineae</taxon>
        <taxon>Physalacriaceae</taxon>
        <taxon>Armillaria</taxon>
    </lineage>
</organism>
<evidence type="ECO:0000256" key="5">
    <source>
        <dbReference type="ARBA" id="ARBA00023085"/>
    </source>
</evidence>
<keyword evidence="6" id="KW-0732">Signal</keyword>
<dbReference type="InterPro" id="IPR011050">
    <property type="entry name" value="Pectin_lyase_fold/virulence"/>
</dbReference>
<dbReference type="SUPFAM" id="SSF51126">
    <property type="entry name" value="Pectin lyase-like"/>
    <property type="match status" value="1"/>
</dbReference>
<accession>A0A284RKZ2</accession>
<feature type="domain" description="Pectinesterase catalytic" evidence="7">
    <location>
        <begin position="162"/>
        <end position="322"/>
    </location>
</feature>
<dbReference type="OrthoDB" id="2019149at2759"/>
<name>A0A284RKZ2_ARMOS</name>
<dbReference type="Pfam" id="PF01095">
    <property type="entry name" value="Pectinesterase"/>
    <property type="match status" value="1"/>
</dbReference>
<dbReference type="InterPro" id="IPR012334">
    <property type="entry name" value="Pectin_lyas_fold"/>
</dbReference>
<evidence type="ECO:0000256" key="4">
    <source>
        <dbReference type="ARBA" id="ARBA00022801"/>
    </source>
</evidence>
<dbReference type="STRING" id="47428.A0A284RKZ2"/>
<evidence type="ECO:0000259" key="7">
    <source>
        <dbReference type="Pfam" id="PF01095"/>
    </source>
</evidence>
<proteinExistence type="inferred from homology"/>
<comment type="pathway">
    <text evidence="1">Glycan metabolism; pectin degradation; 2-dehydro-3-deoxy-D-gluconate from pectin: step 1/5.</text>
</comment>
<evidence type="ECO:0000256" key="1">
    <source>
        <dbReference type="ARBA" id="ARBA00005184"/>
    </source>
</evidence>
<dbReference type="GO" id="GO:0042545">
    <property type="term" value="P:cell wall modification"/>
    <property type="evidence" value="ECO:0007669"/>
    <property type="project" value="InterPro"/>
</dbReference>
<dbReference type="GO" id="GO:0030599">
    <property type="term" value="F:pectinesterase activity"/>
    <property type="evidence" value="ECO:0007669"/>
    <property type="project" value="UniProtKB-EC"/>
</dbReference>
<protein>
    <recommendedName>
        <fullName evidence="3">pectinesterase</fullName>
        <ecNumber evidence="3">3.1.1.11</ecNumber>
    </recommendedName>
</protein>
<gene>
    <name evidence="8" type="ORF">ARMOST_12801</name>
</gene>
<evidence type="ECO:0000313" key="8">
    <source>
        <dbReference type="EMBL" id="SJL09423.1"/>
    </source>
</evidence>